<sequence length="335" mass="35639">MLKRNLPLMITLAVFVLGYLFCLSQFPGFATTRVICNILTDNAFLGIVAVGMTFVILSGGIDLSVGSVIAFTGVFLARMIGDYHMSPLVAFPLVLVMGCGFGAFMGWLIDALKIPAFIITLAGMFFLRGASYLVSEESLPIDHPIYTTLSSLAWKIPGGGRLSAMALLMLAVVVLGIFLANRTRFGNQVYAIGGNATSANLMGISTRSTTIRIYMLSTGLATLAGIVFSIYTSAGYALAGMGVELDAIASVVIGGTLLSGGVGTVLGTLFGVAIQGLIQTYINFDGTLSSWWTKIAIGILLFAFIGLQRLLTVMWENRQTAEVKRIDVVKADRVV</sequence>
<dbReference type="RefSeq" id="WP_072308955.1">
    <property type="nucleotide sequence ID" value="NZ_FMIQ01000046.1"/>
</dbReference>
<dbReference type="GO" id="GO:0005886">
    <property type="term" value="C:plasma membrane"/>
    <property type="evidence" value="ECO:0007669"/>
    <property type="project" value="UniProtKB-SubCell"/>
</dbReference>
<evidence type="ECO:0000313" key="9">
    <source>
        <dbReference type="Proteomes" id="UP000094844"/>
    </source>
</evidence>
<dbReference type="PANTHER" id="PTHR32196">
    <property type="entry name" value="ABC TRANSPORTER PERMEASE PROTEIN YPHD-RELATED-RELATED"/>
    <property type="match status" value="1"/>
</dbReference>
<evidence type="ECO:0000256" key="7">
    <source>
        <dbReference type="SAM" id="Phobius"/>
    </source>
</evidence>
<evidence type="ECO:0000256" key="2">
    <source>
        <dbReference type="ARBA" id="ARBA00007942"/>
    </source>
</evidence>
<feature type="transmembrane region" description="Helical" evidence="7">
    <location>
        <begin position="88"/>
        <end position="108"/>
    </location>
</feature>
<feature type="transmembrane region" description="Helical" evidence="7">
    <location>
        <begin position="6"/>
        <end position="26"/>
    </location>
</feature>
<evidence type="ECO:0000256" key="4">
    <source>
        <dbReference type="ARBA" id="ARBA00022692"/>
    </source>
</evidence>
<keyword evidence="6 7" id="KW-0472">Membrane</keyword>
<dbReference type="EMBL" id="FMIQ01000046">
    <property type="protein sequence ID" value="SCM52969.1"/>
    <property type="molecule type" value="Genomic_DNA"/>
</dbReference>
<accession>A0A1C6Z1Y3</accession>
<feature type="transmembrane region" description="Helical" evidence="7">
    <location>
        <begin position="295"/>
        <end position="315"/>
    </location>
</feature>
<gene>
    <name evidence="8" type="ORF">BN1044_02457</name>
</gene>
<reference evidence="8 9" key="1">
    <citation type="submission" date="2016-09" db="EMBL/GenBank/DDBJ databases">
        <authorList>
            <person name="Capua I."/>
            <person name="De Benedictis P."/>
            <person name="Joannis T."/>
            <person name="Lombin L.H."/>
            <person name="Cattoli G."/>
        </authorList>
    </citation>
    <scope>NUCLEOTIDE SEQUENCE [LARGE SCALE GENOMIC DNA]</scope>
    <source>
        <strain evidence="8 9">GB001</strain>
    </source>
</reference>
<keyword evidence="8" id="KW-0762">Sugar transport</keyword>
<keyword evidence="8" id="KW-0813">Transport</keyword>
<dbReference type="InterPro" id="IPR001851">
    <property type="entry name" value="ABC_transp_permease"/>
</dbReference>
<feature type="transmembrane region" description="Helical" evidence="7">
    <location>
        <begin position="211"/>
        <end position="239"/>
    </location>
</feature>
<feature type="transmembrane region" description="Helical" evidence="7">
    <location>
        <begin position="38"/>
        <end position="57"/>
    </location>
</feature>
<dbReference type="PANTHER" id="PTHR32196:SF63">
    <property type="entry name" value="INNER MEMBRANE ABC TRANSPORTER PERMEASE PROTEIN YJFF"/>
    <property type="match status" value="1"/>
</dbReference>
<feature type="transmembrane region" description="Helical" evidence="7">
    <location>
        <begin position="162"/>
        <end position="180"/>
    </location>
</feature>
<dbReference type="CDD" id="cd06579">
    <property type="entry name" value="TM_PBP1_transp_AraH_like"/>
    <property type="match status" value="1"/>
</dbReference>
<dbReference type="NCBIfam" id="NF008630">
    <property type="entry name" value="PRK11618.1"/>
    <property type="match status" value="1"/>
</dbReference>
<evidence type="ECO:0000313" key="8">
    <source>
        <dbReference type="EMBL" id="SCM52969.1"/>
    </source>
</evidence>
<keyword evidence="4 7" id="KW-0812">Transmembrane</keyword>
<protein>
    <submittedName>
        <fullName evidence="8">Simple sugar transport system permease protein</fullName>
    </submittedName>
</protein>
<keyword evidence="5 7" id="KW-1133">Transmembrane helix</keyword>
<name>A0A1C6Z1Y3_HAFAL</name>
<comment type="subcellular location">
    <subcellularLocation>
        <location evidence="1">Cell inner membrane</location>
        <topology evidence="1">Multi-pass membrane protein</topology>
    </subcellularLocation>
</comment>
<dbReference type="AlphaFoldDB" id="A0A1C6Z1Y3"/>
<comment type="similarity">
    <text evidence="2">Belongs to the binding-protein-dependent transport system permease family. AraH/RbsC subfamily.</text>
</comment>
<organism evidence="8 9">
    <name type="scientific">Hafnia alvei</name>
    <dbReference type="NCBI Taxonomy" id="569"/>
    <lineage>
        <taxon>Bacteria</taxon>
        <taxon>Pseudomonadati</taxon>
        <taxon>Pseudomonadota</taxon>
        <taxon>Gammaproteobacteria</taxon>
        <taxon>Enterobacterales</taxon>
        <taxon>Hafniaceae</taxon>
        <taxon>Hafnia</taxon>
    </lineage>
</organism>
<proteinExistence type="inferred from homology"/>
<dbReference type="STRING" id="569.A6V27_01835"/>
<feature type="transmembrane region" description="Helical" evidence="7">
    <location>
        <begin position="251"/>
        <end position="275"/>
    </location>
</feature>
<keyword evidence="3" id="KW-1003">Cell membrane</keyword>
<evidence type="ECO:0000256" key="3">
    <source>
        <dbReference type="ARBA" id="ARBA00022475"/>
    </source>
</evidence>
<evidence type="ECO:0000256" key="1">
    <source>
        <dbReference type="ARBA" id="ARBA00004429"/>
    </source>
</evidence>
<dbReference type="Pfam" id="PF02653">
    <property type="entry name" value="BPD_transp_2"/>
    <property type="match status" value="1"/>
</dbReference>
<dbReference type="OrthoDB" id="5422926at2"/>
<dbReference type="GO" id="GO:0022857">
    <property type="term" value="F:transmembrane transporter activity"/>
    <property type="evidence" value="ECO:0007669"/>
    <property type="project" value="InterPro"/>
</dbReference>
<evidence type="ECO:0000256" key="6">
    <source>
        <dbReference type="ARBA" id="ARBA00023136"/>
    </source>
</evidence>
<dbReference type="Proteomes" id="UP000094844">
    <property type="component" value="Unassembled WGS sequence"/>
</dbReference>
<evidence type="ECO:0000256" key="5">
    <source>
        <dbReference type="ARBA" id="ARBA00022989"/>
    </source>
</evidence>